<name>A0A2V2MXL6_9EURY</name>
<sequence length="78" mass="8993">MTIERLPPSAKLVFKVLETGEPLTQKDIIEKTRLPPRTVRYAIRRLKTNALLKERLSYIDARQSLYSIADLVRPVIMG</sequence>
<dbReference type="AlphaFoldDB" id="A0A2V2MXL6"/>
<dbReference type="InterPro" id="IPR036388">
    <property type="entry name" value="WH-like_DNA-bd_sf"/>
</dbReference>
<gene>
    <name evidence="1" type="ORF">DK846_13440</name>
</gene>
<accession>A0A2V2MXL6</accession>
<proteinExistence type="predicted"/>
<evidence type="ECO:0000313" key="2">
    <source>
        <dbReference type="Proteomes" id="UP000245657"/>
    </source>
</evidence>
<dbReference type="InterPro" id="IPR036390">
    <property type="entry name" value="WH_DNA-bd_sf"/>
</dbReference>
<organism evidence="1 2">
    <name type="scientific">Methanospirillum lacunae</name>
    <dbReference type="NCBI Taxonomy" id="668570"/>
    <lineage>
        <taxon>Archaea</taxon>
        <taxon>Methanobacteriati</taxon>
        <taxon>Methanobacteriota</taxon>
        <taxon>Stenosarchaea group</taxon>
        <taxon>Methanomicrobia</taxon>
        <taxon>Methanomicrobiales</taxon>
        <taxon>Methanospirillaceae</taxon>
        <taxon>Methanospirillum</taxon>
    </lineage>
</organism>
<dbReference type="SUPFAM" id="SSF46785">
    <property type="entry name" value="Winged helix' DNA-binding domain"/>
    <property type="match status" value="1"/>
</dbReference>
<dbReference type="Gene3D" id="1.10.10.10">
    <property type="entry name" value="Winged helix-like DNA-binding domain superfamily/Winged helix DNA-binding domain"/>
    <property type="match status" value="1"/>
</dbReference>
<reference evidence="1 2" key="1">
    <citation type="submission" date="2018-05" db="EMBL/GenBank/DDBJ databases">
        <title>Draft genome of Methanospirillum lacunae Ki8-1.</title>
        <authorList>
            <person name="Dueholm M.S."/>
            <person name="Nielsen P.H."/>
            <person name="Bakmann L.F."/>
            <person name="Otzen D.E."/>
        </authorList>
    </citation>
    <scope>NUCLEOTIDE SEQUENCE [LARGE SCALE GENOMIC DNA]</scope>
    <source>
        <strain evidence="1 2">Ki8-1</strain>
    </source>
</reference>
<dbReference type="Proteomes" id="UP000245657">
    <property type="component" value="Unassembled WGS sequence"/>
</dbReference>
<dbReference type="EMBL" id="QGMY01000009">
    <property type="protein sequence ID" value="PWR70980.1"/>
    <property type="molecule type" value="Genomic_DNA"/>
</dbReference>
<comment type="caution">
    <text evidence="1">The sequence shown here is derived from an EMBL/GenBank/DDBJ whole genome shotgun (WGS) entry which is preliminary data.</text>
</comment>
<keyword evidence="2" id="KW-1185">Reference proteome</keyword>
<protein>
    <submittedName>
        <fullName evidence="1">ArsR family transcriptional regulator</fullName>
    </submittedName>
</protein>
<dbReference type="OrthoDB" id="350804at2157"/>
<evidence type="ECO:0000313" key="1">
    <source>
        <dbReference type="EMBL" id="PWR70980.1"/>
    </source>
</evidence>